<dbReference type="EMBL" id="CAMKVN010002750">
    <property type="protein sequence ID" value="CAI2182470.1"/>
    <property type="molecule type" value="Genomic_DNA"/>
</dbReference>
<gene>
    <name evidence="1" type="ORF">FWILDA_LOCUS10596</name>
</gene>
<reference evidence="1" key="1">
    <citation type="submission" date="2022-08" db="EMBL/GenBank/DDBJ databases">
        <authorList>
            <person name="Kallberg Y."/>
            <person name="Tangrot J."/>
            <person name="Rosling A."/>
        </authorList>
    </citation>
    <scope>NUCLEOTIDE SEQUENCE</scope>
    <source>
        <strain evidence="1">Wild A</strain>
    </source>
</reference>
<keyword evidence="2" id="KW-1185">Reference proteome</keyword>
<sequence length="147" mass="16449">MTCLGIAIGCYLYNSGLLQTIKNKSDKKGESYWKFRSFYDDSEPTAPAPSPLEIEVNQPLKPLGDYSKEELDRRAKFLERQERAESLQALQPSQSETTQLITYTLLATAAGALTSLYDEKVKPTLDSKSAEYKALLKENFARGANTQ</sequence>
<organism evidence="1 2">
    <name type="scientific">Funneliformis geosporum</name>
    <dbReference type="NCBI Taxonomy" id="1117311"/>
    <lineage>
        <taxon>Eukaryota</taxon>
        <taxon>Fungi</taxon>
        <taxon>Fungi incertae sedis</taxon>
        <taxon>Mucoromycota</taxon>
        <taxon>Glomeromycotina</taxon>
        <taxon>Glomeromycetes</taxon>
        <taxon>Glomerales</taxon>
        <taxon>Glomeraceae</taxon>
        <taxon>Funneliformis</taxon>
    </lineage>
</organism>
<dbReference type="Proteomes" id="UP001153678">
    <property type="component" value="Unassembled WGS sequence"/>
</dbReference>
<dbReference type="AlphaFoldDB" id="A0A9W4WYU6"/>
<evidence type="ECO:0000313" key="2">
    <source>
        <dbReference type="Proteomes" id="UP001153678"/>
    </source>
</evidence>
<accession>A0A9W4WYU6</accession>
<name>A0A9W4WYU6_9GLOM</name>
<evidence type="ECO:0000313" key="1">
    <source>
        <dbReference type="EMBL" id="CAI2182470.1"/>
    </source>
</evidence>
<comment type="caution">
    <text evidence="1">The sequence shown here is derived from an EMBL/GenBank/DDBJ whole genome shotgun (WGS) entry which is preliminary data.</text>
</comment>
<protein>
    <submittedName>
        <fullName evidence="1">15119_t:CDS:1</fullName>
    </submittedName>
</protein>
<proteinExistence type="predicted"/>